<dbReference type="Proteomes" id="UP000677228">
    <property type="component" value="Unassembled WGS sequence"/>
</dbReference>
<evidence type="ECO:0000313" key="1">
    <source>
        <dbReference type="EMBL" id="CAF0989031.1"/>
    </source>
</evidence>
<gene>
    <name evidence="1" type="ORF">OVA965_LOCUS13978</name>
    <name evidence="2" type="ORF">TMI583_LOCUS13981</name>
</gene>
<dbReference type="Proteomes" id="UP000682733">
    <property type="component" value="Unassembled WGS sequence"/>
</dbReference>
<evidence type="ECO:0000313" key="2">
    <source>
        <dbReference type="EMBL" id="CAF3759201.1"/>
    </source>
</evidence>
<dbReference type="Pfam" id="PF25880">
    <property type="entry name" value="WHD_CHMP7_1st"/>
    <property type="match status" value="1"/>
</dbReference>
<protein>
    <submittedName>
        <fullName evidence="1">Uncharacterized protein</fullName>
    </submittedName>
</protein>
<organism evidence="1 3">
    <name type="scientific">Didymodactylos carnosus</name>
    <dbReference type="NCBI Taxonomy" id="1234261"/>
    <lineage>
        <taxon>Eukaryota</taxon>
        <taxon>Metazoa</taxon>
        <taxon>Spiralia</taxon>
        <taxon>Gnathifera</taxon>
        <taxon>Rotifera</taxon>
        <taxon>Eurotatoria</taxon>
        <taxon>Bdelloidea</taxon>
        <taxon>Philodinida</taxon>
        <taxon>Philodinidae</taxon>
        <taxon>Didymodactylos</taxon>
    </lineage>
</organism>
<comment type="caution">
    <text evidence="1">The sequence shown here is derived from an EMBL/GenBank/DDBJ whole genome shotgun (WGS) entry which is preliminary data.</text>
</comment>
<dbReference type="AlphaFoldDB" id="A0A8S2DKQ1"/>
<sequence>MELWFRRPSEWENDERMDALFCVFKQRDLNPLHYDAKMKFWIETILSYCEDHGLLQIDVPTMVSCFRRKGKTPKCLDRIFEELNRQKRFMSSADYSKSQQTSWMSWTLNKVASPLNWMSAKTPIDQDVFIIKELVDVRVLNNY</sequence>
<dbReference type="EMBL" id="CAJNOK010005952">
    <property type="protein sequence ID" value="CAF0989031.1"/>
    <property type="molecule type" value="Genomic_DNA"/>
</dbReference>
<name>A0A8S2DKQ1_9BILA</name>
<reference evidence="1" key="1">
    <citation type="submission" date="2021-02" db="EMBL/GenBank/DDBJ databases">
        <authorList>
            <person name="Nowell W R."/>
        </authorList>
    </citation>
    <scope>NUCLEOTIDE SEQUENCE</scope>
</reference>
<evidence type="ECO:0000313" key="3">
    <source>
        <dbReference type="Proteomes" id="UP000677228"/>
    </source>
</evidence>
<dbReference type="EMBL" id="CAJOBA010005959">
    <property type="protein sequence ID" value="CAF3759201.1"/>
    <property type="molecule type" value="Genomic_DNA"/>
</dbReference>
<proteinExistence type="predicted"/>
<accession>A0A8S2DKQ1</accession>